<dbReference type="EMBL" id="HBIW01019728">
    <property type="protein sequence ID" value="CAE0701528.1"/>
    <property type="molecule type" value="Transcribed_RNA"/>
</dbReference>
<feature type="binding site" evidence="1">
    <location>
        <position position="281"/>
    </location>
    <ligand>
        <name>substrate</name>
    </ligand>
</feature>
<proteinExistence type="predicted"/>
<dbReference type="GO" id="GO:0004649">
    <property type="term" value="F:poly(ADP-ribose) glycohydrolase activity"/>
    <property type="evidence" value="ECO:0007669"/>
    <property type="project" value="InterPro"/>
</dbReference>
<protein>
    <recommendedName>
        <fullName evidence="3">PARG catalytic Macro domain-containing protein</fullName>
    </recommendedName>
</protein>
<evidence type="ECO:0000259" key="3">
    <source>
        <dbReference type="Pfam" id="PF05028"/>
    </source>
</evidence>
<evidence type="ECO:0000313" key="4">
    <source>
        <dbReference type="EMBL" id="CAE0701528.1"/>
    </source>
</evidence>
<evidence type="ECO:0000256" key="1">
    <source>
        <dbReference type="PIRSR" id="PIRSR607724-2"/>
    </source>
</evidence>
<dbReference type="GO" id="GO:0005975">
    <property type="term" value="P:carbohydrate metabolic process"/>
    <property type="evidence" value="ECO:0007669"/>
    <property type="project" value="InterPro"/>
</dbReference>
<dbReference type="Pfam" id="PF05028">
    <property type="entry name" value="PARG_cat_C"/>
    <property type="match status" value="1"/>
</dbReference>
<feature type="compositionally biased region" description="Pro residues" evidence="2">
    <location>
        <begin position="471"/>
        <end position="483"/>
    </location>
</feature>
<gene>
    <name evidence="4" type="ORF">PCAL00307_LOCUS16964</name>
</gene>
<feature type="domain" description="PARG catalytic Macro" evidence="3">
    <location>
        <begin position="261"/>
        <end position="425"/>
    </location>
</feature>
<dbReference type="GO" id="GO:1990966">
    <property type="term" value="P:ATP generation from poly-ADP-D-ribose"/>
    <property type="evidence" value="ECO:0007669"/>
    <property type="project" value="TreeGrafter"/>
</dbReference>
<name>A0A7S4A337_9STRA</name>
<dbReference type="InterPro" id="IPR046372">
    <property type="entry name" value="PARG_cat_C"/>
</dbReference>
<organism evidence="4">
    <name type="scientific">Pelagomonas calceolata</name>
    <dbReference type="NCBI Taxonomy" id="35677"/>
    <lineage>
        <taxon>Eukaryota</taxon>
        <taxon>Sar</taxon>
        <taxon>Stramenopiles</taxon>
        <taxon>Ochrophyta</taxon>
        <taxon>Pelagophyceae</taxon>
        <taxon>Pelagomonadales</taxon>
        <taxon>Pelagomonadaceae</taxon>
        <taxon>Pelagomonas</taxon>
    </lineage>
</organism>
<dbReference type="GO" id="GO:0005634">
    <property type="term" value="C:nucleus"/>
    <property type="evidence" value="ECO:0007669"/>
    <property type="project" value="TreeGrafter"/>
</dbReference>
<sequence>MFVLFGKRATILADSQDTASLPNSSPYAAFAMTDMCELQLERGALVLRGFDDSPMSSAMSSARFYKLDRSALAERLPSSFAELDSLLGVKTAAEHFTAAFRLPCLAGADDRRLFAKVCEWALEALQDPALQELPPLAPGESRTFTARQCCGILANAMLGNVADLMAEHKHNLGGLSFMRHLRFAEGVYVHKTAALLVYFEARMQADGTEDDGREVVFEHLRCPLESEFEELVRRRGDVRLAADASTCTLHADVMEAPPADAFVNFANSNFGYGCFIPSCTQEEILQMCCPEFNVGMLLIGAMGDGEAVNVRGCRRYSRYTGYLDSYECAGAWQSHTICTILTLDACTHAHFSRRHLLRDVRKAYTSFAMLAEAKRADGDATSTAVVSTGRWGCGVFGGVPAHKFLQQLIAASLAGVRLAFSTFGQPDGCDELLEKIGRTQLSVGQAWELLGACDSNSAFQGRMRALGGAAVPPPPPSSSPAPPKVEEKTTVTWGKIEDVPWG</sequence>
<evidence type="ECO:0000256" key="2">
    <source>
        <dbReference type="SAM" id="MobiDB-lite"/>
    </source>
</evidence>
<dbReference type="GO" id="GO:0009225">
    <property type="term" value="P:nucleotide-sugar metabolic process"/>
    <property type="evidence" value="ECO:0007669"/>
    <property type="project" value="TreeGrafter"/>
</dbReference>
<feature type="region of interest" description="Disordered" evidence="2">
    <location>
        <begin position="466"/>
        <end position="502"/>
    </location>
</feature>
<feature type="compositionally biased region" description="Basic and acidic residues" evidence="2">
    <location>
        <begin position="484"/>
        <end position="502"/>
    </location>
</feature>
<dbReference type="AlphaFoldDB" id="A0A7S4A337"/>
<dbReference type="GO" id="GO:0005737">
    <property type="term" value="C:cytoplasm"/>
    <property type="evidence" value="ECO:0007669"/>
    <property type="project" value="TreeGrafter"/>
</dbReference>
<dbReference type="PANTHER" id="PTHR12837:SF0">
    <property type="entry name" value="POLY(ADP-RIBOSE) GLYCOHYDROLASE"/>
    <property type="match status" value="1"/>
</dbReference>
<feature type="binding site" evidence="1">
    <location>
        <position position="322"/>
    </location>
    <ligand>
        <name>substrate</name>
    </ligand>
</feature>
<dbReference type="PANTHER" id="PTHR12837">
    <property type="entry name" value="POLY ADP-RIBOSE GLYCOHYDROLASE"/>
    <property type="match status" value="1"/>
</dbReference>
<dbReference type="GO" id="GO:0006282">
    <property type="term" value="P:regulation of DNA repair"/>
    <property type="evidence" value="ECO:0007669"/>
    <property type="project" value="InterPro"/>
</dbReference>
<accession>A0A7S4A337</accession>
<feature type="binding site" evidence="1">
    <location>
        <position position="267"/>
    </location>
    <ligand>
        <name>substrate</name>
    </ligand>
</feature>
<reference evidence="4" key="1">
    <citation type="submission" date="2021-01" db="EMBL/GenBank/DDBJ databases">
        <authorList>
            <person name="Corre E."/>
            <person name="Pelletier E."/>
            <person name="Niang G."/>
            <person name="Scheremetjew M."/>
            <person name="Finn R."/>
            <person name="Kale V."/>
            <person name="Holt S."/>
            <person name="Cochrane G."/>
            <person name="Meng A."/>
            <person name="Brown T."/>
            <person name="Cohen L."/>
        </authorList>
    </citation>
    <scope>NUCLEOTIDE SEQUENCE</scope>
    <source>
        <strain evidence="4">CCMP1756</strain>
    </source>
</reference>
<dbReference type="InterPro" id="IPR007724">
    <property type="entry name" value="Poly_GlycHdrlase"/>
</dbReference>